<dbReference type="Gene3D" id="3.40.50.300">
    <property type="entry name" value="P-loop containing nucleotide triphosphate hydrolases"/>
    <property type="match status" value="1"/>
</dbReference>
<proteinExistence type="predicted"/>
<dbReference type="PANTHER" id="PTHR46844">
    <property type="entry name" value="SLR5058 PROTEIN"/>
    <property type="match status" value="1"/>
</dbReference>
<dbReference type="Pfam" id="PF22733">
    <property type="entry name" value="NNH1"/>
    <property type="match status" value="1"/>
</dbReference>
<comment type="caution">
    <text evidence="4">The sequence shown here is derived from an EMBL/GenBank/DDBJ whole genome shotgun (WGS) entry which is preliminary data.</text>
</comment>
<organism evidence="4 5">
    <name type="scientific">Catenuloplanes indicus</name>
    <dbReference type="NCBI Taxonomy" id="137267"/>
    <lineage>
        <taxon>Bacteria</taxon>
        <taxon>Bacillati</taxon>
        <taxon>Actinomycetota</taxon>
        <taxon>Actinomycetes</taxon>
        <taxon>Micromonosporales</taxon>
        <taxon>Micromonosporaceae</taxon>
        <taxon>Catenuloplanes</taxon>
    </lineage>
</organism>
<protein>
    <recommendedName>
        <fullName evidence="3">NACHT domain-containing protein</fullName>
    </recommendedName>
</protein>
<dbReference type="RefSeq" id="WP_307241590.1">
    <property type="nucleotide sequence ID" value="NZ_JAUSUZ010000001.1"/>
</dbReference>
<dbReference type="Gene3D" id="3.80.10.10">
    <property type="entry name" value="Ribonuclease Inhibitor"/>
    <property type="match status" value="2"/>
</dbReference>
<name>A0AAE3W362_9ACTN</name>
<feature type="domain" description="NACHT" evidence="3">
    <location>
        <begin position="285"/>
        <end position="619"/>
    </location>
</feature>
<keyword evidence="2" id="KW-0067">ATP-binding</keyword>
<gene>
    <name evidence="4" type="ORF">J2S42_004179</name>
</gene>
<dbReference type="Proteomes" id="UP001240236">
    <property type="component" value="Unassembled WGS sequence"/>
</dbReference>
<keyword evidence="1" id="KW-0547">Nucleotide-binding</keyword>
<evidence type="ECO:0000256" key="2">
    <source>
        <dbReference type="ARBA" id="ARBA00022840"/>
    </source>
</evidence>
<evidence type="ECO:0000256" key="1">
    <source>
        <dbReference type="ARBA" id="ARBA00022741"/>
    </source>
</evidence>
<dbReference type="EMBL" id="JAUSUZ010000001">
    <property type="protein sequence ID" value="MDQ0367510.1"/>
    <property type="molecule type" value="Genomic_DNA"/>
</dbReference>
<dbReference type="GO" id="GO:0005524">
    <property type="term" value="F:ATP binding"/>
    <property type="evidence" value="ECO:0007669"/>
    <property type="project" value="UniProtKB-KW"/>
</dbReference>
<dbReference type="AlphaFoldDB" id="A0AAE3W362"/>
<dbReference type="InterPro" id="IPR007111">
    <property type="entry name" value="NACHT_NTPase"/>
</dbReference>
<dbReference type="PANTHER" id="PTHR46844:SF1">
    <property type="entry name" value="SLR5058 PROTEIN"/>
    <property type="match status" value="1"/>
</dbReference>
<dbReference type="InterPro" id="IPR054547">
    <property type="entry name" value="NNH1"/>
</dbReference>
<dbReference type="InterPro" id="IPR032675">
    <property type="entry name" value="LRR_dom_sf"/>
</dbReference>
<evidence type="ECO:0000313" key="5">
    <source>
        <dbReference type="Proteomes" id="UP001240236"/>
    </source>
</evidence>
<sequence>MALLEIMTVTVGNAVAKWIFSAWLGEGLGKELAGSTTDLITARVPDFLQRRRLDRQAALIAETSAAKLSRVIAVEYGQLPPNEQESAAAAVQDSLNAALQSINLIALDLDAVRLKDAITSTDPRRPEHAGLSESATHLYMLLLSEASNHIVEVITTLPQFSSIAATELLRRETAVIDLVNTVLQRLPDPQVIANNLEASLREFETNYRRYIARRYDRLELFGLSVSEMSSRYALSVAYITLSAKGKIKARASDNLEAEELEIDGKIGIGKDVDSLRIDEAIQASLRTFVRGAAGSGKTTLLQWIAVRSARNEFHGDLQEWNDRIPFFIQLRRFSDGALPSPNEFLKFAGSTIAERAPNGWVAEQMTNGRAIILIDGVDEVADGDRPKVKHWLDDLTAAYPDSRYVVTSRPSAVSEGWLQTEGFSSVELQPMTLSDIKSFISHWHEAASSSITENEELASLSRFHSKLIDAISTSHQLRNLATSPLLCAMLCALNRERRTKLPRDRVELYRIALEMLLERRDLEREIGSEQRLSLPEKLILLQEFAYWLVLNEQSDATYQIALDRFAHRLQFMPDVKLSAEEVVRFMLVRSGLLREPIPGRIDFIHRTFQEYLAAVEVVELGNIPMLVSRAAEDNWREVVVLAAGACHRSQREVLFRGLIDRGHKDVTNRHTLWLVAVACVETAREVSPAIRREIFDCLGELLPPQNMSEAKALSSAGELALDALEKFKSARATEVAACIRTATLVGGEASLHLLSNYSNDNRITVQRALLRAWQLHDMPEQYAETVLADAHLVRGDVTLSDASLLPHVKYLKNLKRLSFIMRNKPFNTEYFRNLPQLTSFDARLNGHISTIDFLENNTELTFLDLEDCEHVNDIRVVKAMKNLSLLDISGTAVRDLSPVGNSLKLDWFSGRQLDIDDWSALEGLTNLNYVDVRFNTNITTLDFARHWTKLAVLRCDRTSVRSLDAIAGIESLHQLTAGRCDNLVDIAAIGSLSGLSALILSNVRSVSTLAPIGSAPNLTDISVTGNSQLTGFDVLASSKFLTRFQAAGCTKLMDIEFLKGKEYLHHVTLQDTSVRDISPLAGARMLSSLSLSGLANLASLEPLAELPNLRTLTLRGIPKVDLSQLTQSEDRKLRVLVDRNTELIGIESFKKAGGSIMRAQNRSTLRNPSNVEQI</sequence>
<keyword evidence="5" id="KW-1185">Reference proteome</keyword>
<dbReference type="SUPFAM" id="SSF52540">
    <property type="entry name" value="P-loop containing nucleoside triphosphate hydrolases"/>
    <property type="match status" value="1"/>
</dbReference>
<evidence type="ECO:0000259" key="3">
    <source>
        <dbReference type="PROSITE" id="PS50837"/>
    </source>
</evidence>
<accession>A0AAE3W362</accession>
<dbReference type="SUPFAM" id="SSF52058">
    <property type="entry name" value="L domain-like"/>
    <property type="match status" value="1"/>
</dbReference>
<reference evidence="4 5" key="1">
    <citation type="submission" date="2023-07" db="EMBL/GenBank/DDBJ databases">
        <title>Sequencing the genomes of 1000 actinobacteria strains.</title>
        <authorList>
            <person name="Klenk H.-P."/>
        </authorList>
    </citation>
    <scope>NUCLEOTIDE SEQUENCE [LARGE SCALE GENOMIC DNA]</scope>
    <source>
        <strain evidence="4 5">DSM 44709</strain>
    </source>
</reference>
<dbReference type="InterPro" id="IPR027417">
    <property type="entry name" value="P-loop_NTPase"/>
</dbReference>
<dbReference type="Pfam" id="PF05729">
    <property type="entry name" value="NACHT"/>
    <property type="match status" value="1"/>
</dbReference>
<evidence type="ECO:0000313" key="4">
    <source>
        <dbReference type="EMBL" id="MDQ0367510.1"/>
    </source>
</evidence>
<dbReference type="PROSITE" id="PS50837">
    <property type="entry name" value="NACHT"/>
    <property type="match status" value="1"/>
</dbReference>